<reference evidence="9" key="1">
    <citation type="submission" date="2017-11" db="EMBL/GenBank/DDBJ databases">
        <authorList>
            <person name="Blom J."/>
        </authorList>
    </citation>
    <scope>NUCLEOTIDE SEQUENCE [LARGE SCALE GENOMIC DNA]</scope>
</reference>
<dbReference type="InterPro" id="IPR006120">
    <property type="entry name" value="Resolvase_HTH_dom"/>
</dbReference>
<comment type="similarity">
    <text evidence="1">Belongs to the site-specific recombinase resolvase family.</text>
</comment>
<evidence type="ECO:0000313" key="9">
    <source>
        <dbReference type="Proteomes" id="UP000239025"/>
    </source>
</evidence>
<evidence type="ECO:0000256" key="1">
    <source>
        <dbReference type="ARBA" id="ARBA00009913"/>
    </source>
</evidence>
<dbReference type="EMBL" id="LT963395">
    <property type="protein sequence ID" value="SOS21451.1"/>
    <property type="molecule type" value="Genomic_DNA"/>
</dbReference>
<keyword evidence="3" id="KW-0238">DNA-binding</keyword>
<gene>
    <name evidence="8" type="ORF">PL963_03356</name>
</gene>
<protein>
    <submittedName>
        <fullName evidence="8">DNA invertase Pin</fullName>
    </submittedName>
</protein>
<dbReference type="Pfam" id="PF00239">
    <property type="entry name" value="Resolvase"/>
    <property type="match status" value="1"/>
</dbReference>
<feature type="active site" description="O-(5'-phospho-DNA)-serine intermediate" evidence="5 6">
    <location>
        <position position="9"/>
    </location>
</feature>
<proteinExistence type="inferred from homology"/>
<dbReference type="GO" id="GO:0003677">
    <property type="term" value="F:DNA binding"/>
    <property type="evidence" value="ECO:0007669"/>
    <property type="project" value="UniProtKB-KW"/>
</dbReference>
<dbReference type="Proteomes" id="UP000239025">
    <property type="component" value="Chromosome 1"/>
</dbReference>
<keyword evidence="2" id="KW-0229">DNA integration</keyword>
<dbReference type="InterPro" id="IPR036162">
    <property type="entry name" value="Resolvase-like_N_sf"/>
</dbReference>
<dbReference type="PANTHER" id="PTHR30461:SF26">
    <property type="entry name" value="RESOLVASE HOMOLOG YNEB"/>
    <property type="match status" value="1"/>
</dbReference>
<dbReference type="GO" id="GO:0015074">
    <property type="term" value="P:DNA integration"/>
    <property type="evidence" value="ECO:0007669"/>
    <property type="project" value="UniProtKB-KW"/>
</dbReference>
<keyword evidence="9" id="KW-1185">Reference proteome</keyword>
<sequence length="192" mass="21360">MKFGYVRVSTKEQNTARQTAALESLALDEVFIDHASGKNTDRPELQRMIGKLRRGDTVTVKSVDRLGRNTKDLLDLLDQMLKQGVTVQFLEPSLTFDESPTSRFILTMLGAVGELERSFIRQRQSEGIAVAKEEGRFNGRPKDAELRDKVQGLLAKKLSADEIAKLCGCGRATVFRIKSELAKEPIPAVVPE</sequence>
<evidence type="ECO:0000313" key="8">
    <source>
        <dbReference type="EMBL" id="SOS21451.1"/>
    </source>
</evidence>
<evidence type="ECO:0000256" key="6">
    <source>
        <dbReference type="PROSITE-ProRule" id="PRU10137"/>
    </source>
</evidence>
<organism evidence="8 9">
    <name type="scientific">Pseudomonas cerasi</name>
    <dbReference type="NCBI Taxonomy" id="1583341"/>
    <lineage>
        <taxon>Bacteria</taxon>
        <taxon>Pseudomonadati</taxon>
        <taxon>Pseudomonadota</taxon>
        <taxon>Gammaproteobacteria</taxon>
        <taxon>Pseudomonadales</taxon>
        <taxon>Pseudomonadaceae</taxon>
        <taxon>Pseudomonas</taxon>
    </lineage>
</organism>
<feature type="domain" description="Resolvase/invertase-type recombinase catalytic" evidence="7">
    <location>
        <begin position="1"/>
        <end position="135"/>
    </location>
</feature>
<accession>A0A193SRS6</accession>
<dbReference type="GO" id="GO:0000150">
    <property type="term" value="F:DNA strand exchange activity"/>
    <property type="evidence" value="ECO:0007669"/>
    <property type="project" value="InterPro"/>
</dbReference>
<dbReference type="CDD" id="cd03768">
    <property type="entry name" value="SR_ResInv"/>
    <property type="match status" value="1"/>
</dbReference>
<keyword evidence="4" id="KW-0233">DNA recombination</keyword>
<dbReference type="InterPro" id="IPR050639">
    <property type="entry name" value="SSR_resolvase"/>
</dbReference>
<dbReference type="PROSITE" id="PS51736">
    <property type="entry name" value="RECOMBINASES_3"/>
    <property type="match status" value="1"/>
</dbReference>
<dbReference type="AlphaFoldDB" id="A0A193SRS6"/>
<dbReference type="PROSITE" id="PS00397">
    <property type="entry name" value="RECOMBINASES_1"/>
    <property type="match status" value="1"/>
</dbReference>
<dbReference type="InterPro" id="IPR006118">
    <property type="entry name" value="Recombinase_CS"/>
</dbReference>
<dbReference type="Pfam" id="PF02796">
    <property type="entry name" value="HTH_7"/>
    <property type="match status" value="1"/>
</dbReference>
<dbReference type="RefSeq" id="WP_060403809.1">
    <property type="nucleotide sequence ID" value="NZ_LT222319.1"/>
</dbReference>
<evidence type="ECO:0000259" key="7">
    <source>
        <dbReference type="PROSITE" id="PS51736"/>
    </source>
</evidence>
<evidence type="ECO:0000256" key="2">
    <source>
        <dbReference type="ARBA" id="ARBA00022908"/>
    </source>
</evidence>
<dbReference type="Gene3D" id="3.40.50.1390">
    <property type="entry name" value="Resolvase, N-terminal catalytic domain"/>
    <property type="match status" value="1"/>
</dbReference>
<dbReference type="SMART" id="SM00857">
    <property type="entry name" value="Resolvase"/>
    <property type="match status" value="1"/>
</dbReference>
<evidence type="ECO:0000256" key="5">
    <source>
        <dbReference type="PIRSR" id="PIRSR606118-50"/>
    </source>
</evidence>
<dbReference type="InterPro" id="IPR006119">
    <property type="entry name" value="Resolv_N"/>
</dbReference>
<dbReference type="SUPFAM" id="SSF53041">
    <property type="entry name" value="Resolvase-like"/>
    <property type="match status" value="1"/>
</dbReference>
<evidence type="ECO:0000256" key="4">
    <source>
        <dbReference type="ARBA" id="ARBA00023172"/>
    </source>
</evidence>
<dbReference type="PANTHER" id="PTHR30461">
    <property type="entry name" value="DNA-INVERTASE FROM LAMBDOID PROPHAGE"/>
    <property type="match status" value="1"/>
</dbReference>
<evidence type="ECO:0000256" key="3">
    <source>
        <dbReference type="ARBA" id="ARBA00023125"/>
    </source>
</evidence>
<name>A0A193SRS6_9PSED</name>